<sequence>MRLIHIPTFTLIETEPSRPPPSYVILSHTWSTNSKDEVSFHAFENFVAMRDKPQKIAKDYINYLFKGYQTKSPGLGKILGACNAALAYGLEYLWVDTCCIDKSNHTEMAESINSMFAWYENAAICLAYISDYWLQQMGFDQSSLSQCRWFWRAWTLQELLAPQYVYFFDAAWTPFGEKRHLAPLLSAIIGIEMCYLTRQVSLRQASVAKRMSWASRRQTSKEEDLAYCLLGIFGVSMPLLYGERSNAFIRLQEEILKESDDHSLFAWVQNPLSRQKSDPNCGDPNCRDANCDSSVCSNQRCNRPTCMITPSIPNRQVRGLLATSPGDFAVSGGITSYARAKATHGYITMTNRGVYMPAMLSYEAHQHNSREILVPVLKLNCSLDDPNPIAIYLHKESGDQYTRAWPSLLTRCSRRGKEGIYVLKTLSTFRSAAGHSLDQAVFLAITASPYVAEWNMPPMWFTPEGERYLPTLVWHQDSKPQK</sequence>
<dbReference type="Proteomes" id="UP001148614">
    <property type="component" value="Unassembled WGS sequence"/>
</dbReference>
<proteinExistence type="predicted"/>
<reference evidence="3" key="1">
    <citation type="submission" date="2022-07" db="EMBL/GenBank/DDBJ databases">
        <title>Genome Sequence of Xylaria arbuscula.</title>
        <authorList>
            <person name="Buettner E."/>
        </authorList>
    </citation>
    <scope>NUCLEOTIDE SEQUENCE</scope>
    <source>
        <strain evidence="3">VT107</strain>
    </source>
</reference>
<name>A0A9W8TIQ6_9PEZI</name>
<organism evidence="3 4">
    <name type="scientific">Xylaria arbuscula</name>
    <dbReference type="NCBI Taxonomy" id="114810"/>
    <lineage>
        <taxon>Eukaryota</taxon>
        <taxon>Fungi</taxon>
        <taxon>Dikarya</taxon>
        <taxon>Ascomycota</taxon>
        <taxon>Pezizomycotina</taxon>
        <taxon>Sordariomycetes</taxon>
        <taxon>Xylariomycetidae</taxon>
        <taxon>Xylariales</taxon>
        <taxon>Xylariaceae</taxon>
        <taxon>Xylaria</taxon>
    </lineage>
</organism>
<evidence type="ECO:0000313" key="4">
    <source>
        <dbReference type="Proteomes" id="UP001148614"/>
    </source>
</evidence>
<dbReference type="InterPro" id="IPR058525">
    <property type="entry name" value="DUF8212"/>
</dbReference>
<dbReference type="Pfam" id="PF26640">
    <property type="entry name" value="DUF8212"/>
    <property type="match status" value="1"/>
</dbReference>
<evidence type="ECO:0000259" key="1">
    <source>
        <dbReference type="Pfam" id="PF06985"/>
    </source>
</evidence>
<evidence type="ECO:0000313" key="3">
    <source>
        <dbReference type="EMBL" id="KAJ3563150.1"/>
    </source>
</evidence>
<dbReference type="PANTHER" id="PTHR10622">
    <property type="entry name" value="HET DOMAIN-CONTAINING PROTEIN"/>
    <property type="match status" value="1"/>
</dbReference>
<feature type="domain" description="DUF8212" evidence="2">
    <location>
        <begin position="246"/>
        <end position="339"/>
    </location>
</feature>
<protein>
    <recommendedName>
        <fullName evidence="5">Heterokaryon incompatibility domain-containing protein</fullName>
    </recommendedName>
</protein>
<dbReference type="EMBL" id="JANPWZ010001799">
    <property type="protein sequence ID" value="KAJ3563150.1"/>
    <property type="molecule type" value="Genomic_DNA"/>
</dbReference>
<dbReference type="Pfam" id="PF06985">
    <property type="entry name" value="HET"/>
    <property type="match status" value="1"/>
</dbReference>
<accession>A0A9W8TIQ6</accession>
<dbReference type="InterPro" id="IPR010730">
    <property type="entry name" value="HET"/>
</dbReference>
<evidence type="ECO:0000259" key="2">
    <source>
        <dbReference type="Pfam" id="PF26640"/>
    </source>
</evidence>
<dbReference type="AlphaFoldDB" id="A0A9W8TIQ6"/>
<dbReference type="VEuPathDB" id="FungiDB:F4678DRAFT_476414"/>
<comment type="caution">
    <text evidence="3">The sequence shown here is derived from an EMBL/GenBank/DDBJ whole genome shotgun (WGS) entry which is preliminary data.</text>
</comment>
<evidence type="ECO:0008006" key="5">
    <source>
        <dbReference type="Google" id="ProtNLM"/>
    </source>
</evidence>
<keyword evidence="4" id="KW-1185">Reference proteome</keyword>
<dbReference type="PANTHER" id="PTHR10622:SF12">
    <property type="entry name" value="HET DOMAIN-CONTAINING PROTEIN"/>
    <property type="match status" value="1"/>
</dbReference>
<gene>
    <name evidence="3" type="ORF">NPX13_g8302</name>
</gene>
<feature type="domain" description="Heterokaryon incompatibility" evidence="1">
    <location>
        <begin position="23"/>
        <end position="131"/>
    </location>
</feature>